<dbReference type="PANTHER" id="PTHR46018">
    <property type="entry name" value="ZINC PHOSPHODIESTERASE ELAC PROTEIN 1"/>
    <property type="match status" value="1"/>
</dbReference>
<feature type="binding site" evidence="8">
    <location>
        <position position="207"/>
    </location>
    <ligand>
        <name>Zn(2+)</name>
        <dbReference type="ChEBI" id="CHEBI:29105"/>
        <label>2</label>
        <note>catalytic</note>
    </ligand>
</feature>
<feature type="binding site" evidence="8">
    <location>
        <position position="207"/>
    </location>
    <ligand>
        <name>Zn(2+)</name>
        <dbReference type="ChEBI" id="CHEBI:29105"/>
        <label>1</label>
        <note>catalytic</note>
    </ligand>
</feature>
<keyword evidence="7 8" id="KW-0862">Zinc</keyword>
<evidence type="ECO:0000256" key="4">
    <source>
        <dbReference type="ARBA" id="ARBA00022723"/>
    </source>
</evidence>
<name>A0A3R5ZQ59_9FIRM</name>
<keyword evidence="5 8" id="KW-0255">Endonuclease</keyword>
<reference evidence="9 10" key="1">
    <citation type="submission" date="2018-08" db="EMBL/GenBank/DDBJ databases">
        <title>A genome reference for cultivated species of the human gut microbiota.</title>
        <authorList>
            <person name="Zou Y."/>
            <person name="Xue W."/>
            <person name="Luo G."/>
        </authorList>
    </citation>
    <scope>NUCLEOTIDE SEQUENCE [LARGE SCALE GENOMIC DNA]</scope>
    <source>
        <strain evidence="9 10">AF22-21</strain>
    </source>
</reference>
<keyword evidence="3 8" id="KW-0540">Nuclease</keyword>
<comment type="caution">
    <text evidence="9">The sequence shown here is derived from an EMBL/GenBank/DDBJ whole genome shotgun (WGS) entry which is preliminary data.</text>
</comment>
<evidence type="ECO:0000256" key="8">
    <source>
        <dbReference type="HAMAP-Rule" id="MF_01818"/>
    </source>
</evidence>
<dbReference type="OrthoDB" id="9800940at2"/>
<feature type="binding site" evidence="8">
    <location>
        <position position="266"/>
    </location>
    <ligand>
        <name>Zn(2+)</name>
        <dbReference type="ChEBI" id="CHEBI:29105"/>
        <label>2</label>
        <note>catalytic</note>
    </ligand>
</feature>
<accession>A0A3R5ZQ59</accession>
<dbReference type="Pfam" id="PF23023">
    <property type="entry name" value="Anti-Pycsar_Apyc1"/>
    <property type="match status" value="1"/>
</dbReference>
<feature type="binding site" evidence="8">
    <location>
        <position position="67"/>
    </location>
    <ligand>
        <name>Zn(2+)</name>
        <dbReference type="ChEBI" id="CHEBI:29105"/>
        <label>2</label>
        <note>catalytic</note>
    </ligand>
</feature>
<dbReference type="SUPFAM" id="SSF56281">
    <property type="entry name" value="Metallo-hydrolase/oxidoreductase"/>
    <property type="match status" value="1"/>
</dbReference>
<evidence type="ECO:0000256" key="7">
    <source>
        <dbReference type="ARBA" id="ARBA00022833"/>
    </source>
</evidence>
<gene>
    <name evidence="8" type="primary">rnz</name>
    <name evidence="9" type="ORF">DWX94_01920</name>
</gene>
<feature type="binding site" evidence="8">
    <location>
        <position position="139"/>
    </location>
    <ligand>
        <name>Zn(2+)</name>
        <dbReference type="ChEBI" id="CHEBI:29105"/>
        <label>1</label>
        <note>catalytic</note>
    </ligand>
</feature>
<proteinExistence type="inferred from homology"/>
<dbReference type="EC" id="3.1.26.11" evidence="8"/>
<sequence>MIDVCLLGTGGMMPLPYRALTSLVVRYNGHEMLIDCGEGTQTSMRQQGTIGFKQIDVICFTHFHADHISGLPGLLLTIGNAERTEPLLMVGPKRLEKVVNSLRVIAPELPFEIKFQELSEAEESFEWQDIRVDAFRVNHNVTCYGYSMTLPRTGKFSVDRAKENDIPMKYWNGLQKGNTYEVDGHVYTPDMVLGPERKGLKLTYCTDTRPTPLIEKYAEGSDLFICEGMYGEKEKEIKAVEHKHMMMQEAANIAAEADVGELWLTHYSPSMAKPAVFMDEIRSIFPRTIAAKDRTTTTLKFSENE</sequence>
<dbReference type="InterPro" id="IPR013471">
    <property type="entry name" value="RNase_Z/BN"/>
</dbReference>
<dbReference type="InterPro" id="IPR036866">
    <property type="entry name" value="RibonucZ/Hydroxyglut_hydro"/>
</dbReference>
<organism evidence="9 10">
    <name type="scientific">Coprococcus eutactus</name>
    <dbReference type="NCBI Taxonomy" id="33043"/>
    <lineage>
        <taxon>Bacteria</taxon>
        <taxon>Bacillati</taxon>
        <taxon>Bacillota</taxon>
        <taxon>Clostridia</taxon>
        <taxon>Lachnospirales</taxon>
        <taxon>Lachnospiraceae</taxon>
        <taxon>Coprococcus</taxon>
    </lineage>
</organism>
<evidence type="ECO:0000313" key="10">
    <source>
        <dbReference type="Proteomes" id="UP000283295"/>
    </source>
</evidence>
<dbReference type="RefSeq" id="WP_004850306.1">
    <property type="nucleotide sequence ID" value="NZ_CP102278.1"/>
</dbReference>
<comment type="similarity">
    <text evidence="8">Belongs to the RNase Z family.</text>
</comment>
<feature type="binding site" evidence="8">
    <location>
        <position position="62"/>
    </location>
    <ligand>
        <name>Zn(2+)</name>
        <dbReference type="ChEBI" id="CHEBI:29105"/>
        <label>1</label>
        <note>catalytic</note>
    </ligand>
</feature>
<dbReference type="EMBL" id="QRVK01000003">
    <property type="protein sequence ID" value="RGS43848.1"/>
    <property type="molecule type" value="Genomic_DNA"/>
</dbReference>
<evidence type="ECO:0000313" key="9">
    <source>
        <dbReference type="EMBL" id="RGS43848.1"/>
    </source>
</evidence>
<dbReference type="GeneID" id="92832840"/>
<dbReference type="AlphaFoldDB" id="A0A3R5ZQ59"/>
<dbReference type="HAMAP" id="MF_01818">
    <property type="entry name" value="RNase_Z_BN"/>
    <property type="match status" value="1"/>
</dbReference>
<feature type="active site" description="Proton acceptor" evidence="8">
    <location>
        <position position="66"/>
    </location>
</feature>
<evidence type="ECO:0000256" key="1">
    <source>
        <dbReference type="ARBA" id="ARBA00011738"/>
    </source>
</evidence>
<evidence type="ECO:0000256" key="2">
    <source>
        <dbReference type="ARBA" id="ARBA00022694"/>
    </source>
</evidence>
<dbReference type="NCBIfam" id="TIGR02651">
    <property type="entry name" value="RNase_Z"/>
    <property type="match status" value="1"/>
</dbReference>
<dbReference type="GO" id="GO:0008270">
    <property type="term" value="F:zinc ion binding"/>
    <property type="evidence" value="ECO:0007669"/>
    <property type="project" value="UniProtKB-UniRule"/>
</dbReference>
<comment type="subunit">
    <text evidence="1 8">Homodimer.</text>
</comment>
<protein>
    <recommendedName>
        <fullName evidence="8">Ribonuclease Z</fullName>
        <shortName evidence="8">RNase Z</shortName>
        <ecNumber evidence="8">3.1.26.11</ecNumber>
    </recommendedName>
    <alternativeName>
        <fullName evidence="8">tRNA 3 endonuclease</fullName>
    </alternativeName>
    <alternativeName>
        <fullName evidence="8">tRNase Z</fullName>
    </alternativeName>
</protein>
<feature type="binding site" evidence="8">
    <location>
        <position position="64"/>
    </location>
    <ligand>
        <name>Zn(2+)</name>
        <dbReference type="ChEBI" id="CHEBI:29105"/>
        <label>1</label>
        <note>catalytic</note>
    </ligand>
</feature>
<dbReference type="NCBIfam" id="NF000801">
    <property type="entry name" value="PRK00055.1-3"/>
    <property type="match status" value="1"/>
</dbReference>
<dbReference type="Proteomes" id="UP000283295">
    <property type="component" value="Unassembled WGS sequence"/>
</dbReference>
<comment type="catalytic activity">
    <reaction evidence="8">
        <text>Endonucleolytic cleavage of RNA, removing extra 3' nucleotides from tRNA precursor, generating 3' termini of tRNAs. A 3'-hydroxy group is left at the tRNA terminus and a 5'-phosphoryl group is left at the trailer molecule.</text>
        <dbReference type="EC" id="3.1.26.11"/>
    </reaction>
</comment>
<dbReference type="PANTHER" id="PTHR46018:SF2">
    <property type="entry name" value="ZINC PHOSPHODIESTERASE ELAC PROTEIN 1"/>
    <property type="match status" value="1"/>
</dbReference>
<dbReference type="CDD" id="cd07717">
    <property type="entry name" value="RNaseZ_ZiPD-like_MBL-fold"/>
    <property type="match status" value="1"/>
</dbReference>
<evidence type="ECO:0000256" key="5">
    <source>
        <dbReference type="ARBA" id="ARBA00022759"/>
    </source>
</evidence>
<keyword evidence="4 8" id="KW-0479">Metal-binding</keyword>
<dbReference type="Gene3D" id="3.60.15.10">
    <property type="entry name" value="Ribonuclease Z/Hydroxyacylglutathione hydrolase-like"/>
    <property type="match status" value="1"/>
</dbReference>
<comment type="cofactor">
    <cofactor evidence="8">
        <name>Zn(2+)</name>
        <dbReference type="ChEBI" id="CHEBI:29105"/>
    </cofactor>
    <text evidence="8">Binds 2 Zn(2+) ions.</text>
</comment>
<feature type="binding site" evidence="8">
    <location>
        <position position="66"/>
    </location>
    <ligand>
        <name>Zn(2+)</name>
        <dbReference type="ChEBI" id="CHEBI:29105"/>
        <label>2</label>
        <note>catalytic</note>
    </ligand>
</feature>
<evidence type="ECO:0000256" key="6">
    <source>
        <dbReference type="ARBA" id="ARBA00022801"/>
    </source>
</evidence>
<comment type="function">
    <text evidence="8">Zinc phosphodiesterase, which displays some tRNA 3'-processing endonuclease activity. Probably involved in tRNA maturation, by removing a 3'-trailer from precursor tRNA.</text>
</comment>
<keyword evidence="6 8" id="KW-0378">Hydrolase</keyword>
<evidence type="ECO:0000256" key="3">
    <source>
        <dbReference type="ARBA" id="ARBA00022722"/>
    </source>
</evidence>
<dbReference type="GO" id="GO:0042781">
    <property type="term" value="F:3'-tRNA processing endoribonuclease activity"/>
    <property type="evidence" value="ECO:0007669"/>
    <property type="project" value="UniProtKB-UniRule"/>
</dbReference>
<keyword evidence="2 8" id="KW-0819">tRNA processing</keyword>